<sequence>MDKELLIKKWLNNDLTEAEEKAFKQLDDYAFNKEIVETAKLFKASAFTNIDDFETFKAKYKTQNKPVKKLQWLSPMLKIAGVIVIALGVYFTIFSNNNTEIKTLASQKTTIDLPDQSQVVLNALSVINYNKNTWEDNRTLKLDGEAYFKVAKGNTFDVITSQGKVTVVGTQFNVKQRNNFFEVQCFEGVVKVKSDTIIRTLTAGDVYRLLDGKFTQSKTINTIAEWVNNTSVFNAIPIKQVFAELERQYNIKASLINVDGNRLFTGGFTHSNLEDALKSITQPMNLTFQLMSSKQVNINGQNN</sequence>
<feature type="transmembrane region" description="Helical" evidence="1">
    <location>
        <begin position="75"/>
        <end position="94"/>
    </location>
</feature>
<keyword evidence="1" id="KW-0472">Membrane</keyword>
<keyword evidence="1" id="KW-1133">Transmembrane helix</keyword>
<protein>
    <submittedName>
        <fullName evidence="4">FecR family protein</fullName>
    </submittedName>
</protein>
<dbReference type="InterPro" id="IPR006860">
    <property type="entry name" value="FecR"/>
</dbReference>
<dbReference type="GO" id="GO:0016989">
    <property type="term" value="F:sigma factor antagonist activity"/>
    <property type="evidence" value="ECO:0007669"/>
    <property type="project" value="TreeGrafter"/>
</dbReference>
<name>A0A327RN70_9FLAO</name>
<dbReference type="InterPro" id="IPR032508">
    <property type="entry name" value="FecR_C"/>
</dbReference>
<dbReference type="AlphaFoldDB" id="A0A327RN70"/>
<dbReference type="Proteomes" id="UP000248703">
    <property type="component" value="Unassembled WGS sequence"/>
</dbReference>
<organism evidence="4 5">
    <name type="scientific">Olleya aquimaris</name>
    <dbReference type="NCBI Taxonomy" id="639310"/>
    <lineage>
        <taxon>Bacteria</taxon>
        <taxon>Pseudomonadati</taxon>
        <taxon>Bacteroidota</taxon>
        <taxon>Flavobacteriia</taxon>
        <taxon>Flavobacteriales</taxon>
        <taxon>Flavobacteriaceae</taxon>
    </lineage>
</organism>
<evidence type="ECO:0000313" key="4">
    <source>
        <dbReference type="EMBL" id="RAJ17054.1"/>
    </source>
</evidence>
<dbReference type="EMBL" id="QLLO01000002">
    <property type="protein sequence ID" value="RAJ17054.1"/>
    <property type="molecule type" value="Genomic_DNA"/>
</dbReference>
<keyword evidence="5" id="KW-1185">Reference proteome</keyword>
<dbReference type="Gene3D" id="2.60.120.1440">
    <property type="match status" value="1"/>
</dbReference>
<feature type="domain" description="Protein FecR C-terminal" evidence="3">
    <location>
        <begin position="232"/>
        <end position="297"/>
    </location>
</feature>
<dbReference type="RefSeq" id="WP_111659167.1">
    <property type="nucleotide sequence ID" value="NZ_QLLO01000002.1"/>
</dbReference>
<reference evidence="4 5" key="1">
    <citation type="submission" date="2018-06" db="EMBL/GenBank/DDBJ databases">
        <title>Genomic Encyclopedia of Archaeal and Bacterial Type Strains, Phase II (KMG-II): from individual species to whole genera.</title>
        <authorList>
            <person name="Goeker M."/>
        </authorList>
    </citation>
    <scope>NUCLEOTIDE SEQUENCE [LARGE SCALE GENOMIC DNA]</scope>
    <source>
        <strain evidence="4 5">DSM 24464</strain>
    </source>
</reference>
<proteinExistence type="predicted"/>
<accession>A0A327RN70</accession>
<gene>
    <name evidence="4" type="ORF">LY08_00832</name>
</gene>
<dbReference type="PIRSF" id="PIRSF018266">
    <property type="entry name" value="FecR"/>
    <property type="match status" value="1"/>
</dbReference>
<dbReference type="InterPro" id="IPR012373">
    <property type="entry name" value="Ferrdict_sens_TM"/>
</dbReference>
<evidence type="ECO:0000259" key="3">
    <source>
        <dbReference type="Pfam" id="PF16344"/>
    </source>
</evidence>
<evidence type="ECO:0000256" key="1">
    <source>
        <dbReference type="SAM" id="Phobius"/>
    </source>
</evidence>
<feature type="domain" description="FecR protein" evidence="2">
    <location>
        <begin position="100"/>
        <end position="191"/>
    </location>
</feature>
<keyword evidence="1" id="KW-0812">Transmembrane</keyword>
<dbReference type="Pfam" id="PF04773">
    <property type="entry name" value="FecR"/>
    <property type="match status" value="1"/>
</dbReference>
<comment type="caution">
    <text evidence="4">The sequence shown here is derived from an EMBL/GenBank/DDBJ whole genome shotgun (WGS) entry which is preliminary data.</text>
</comment>
<evidence type="ECO:0000259" key="2">
    <source>
        <dbReference type="Pfam" id="PF04773"/>
    </source>
</evidence>
<dbReference type="OrthoDB" id="1097347at2"/>
<dbReference type="PANTHER" id="PTHR30273">
    <property type="entry name" value="PERIPLASMIC SIGNAL SENSOR AND SIGMA FACTOR ACTIVATOR FECR-RELATED"/>
    <property type="match status" value="1"/>
</dbReference>
<dbReference type="Gene3D" id="3.55.50.30">
    <property type="match status" value="1"/>
</dbReference>
<evidence type="ECO:0000313" key="5">
    <source>
        <dbReference type="Proteomes" id="UP000248703"/>
    </source>
</evidence>
<dbReference type="PANTHER" id="PTHR30273:SF2">
    <property type="entry name" value="PROTEIN FECR"/>
    <property type="match status" value="1"/>
</dbReference>
<dbReference type="Pfam" id="PF16344">
    <property type="entry name" value="FecR_C"/>
    <property type="match status" value="1"/>
</dbReference>